<organism evidence="1 2">
    <name type="scientific">Colletotrichum musicola</name>
    <dbReference type="NCBI Taxonomy" id="2175873"/>
    <lineage>
        <taxon>Eukaryota</taxon>
        <taxon>Fungi</taxon>
        <taxon>Dikarya</taxon>
        <taxon>Ascomycota</taxon>
        <taxon>Pezizomycotina</taxon>
        <taxon>Sordariomycetes</taxon>
        <taxon>Hypocreomycetidae</taxon>
        <taxon>Glomerellales</taxon>
        <taxon>Glomerellaceae</taxon>
        <taxon>Colletotrichum</taxon>
        <taxon>Colletotrichum orchidearum species complex</taxon>
    </lineage>
</organism>
<evidence type="ECO:0000313" key="2">
    <source>
        <dbReference type="Proteomes" id="UP000639643"/>
    </source>
</evidence>
<keyword evidence="2" id="KW-1185">Reference proteome</keyword>
<comment type="caution">
    <text evidence="1">The sequence shown here is derived from an EMBL/GenBank/DDBJ whole genome shotgun (WGS) entry which is preliminary data.</text>
</comment>
<sequence length="97" mass="10923">MLKPSRNLTAMSYHGCLLQGSGSLGRRAAKFEDVLRRKEEAFPDEHIYVLQSRSSRAMFFDTKSKTFDKNAPEMFGALSDYANSLLDGGETIEVQEK</sequence>
<proteinExistence type="predicted"/>
<accession>A0A8H6IM94</accession>
<gene>
    <name evidence="1" type="ORF">CMUS01_16547</name>
</gene>
<evidence type="ECO:0000313" key="1">
    <source>
        <dbReference type="EMBL" id="KAF6785743.1"/>
    </source>
</evidence>
<dbReference type="AlphaFoldDB" id="A0A8H6IM94"/>
<protein>
    <submittedName>
        <fullName evidence="1">Uncharacterized protein</fullName>
    </submittedName>
</protein>
<reference evidence="1" key="1">
    <citation type="journal article" date="2020" name="Phytopathology">
        <title>Genome Sequence Resources of Colletotrichum truncatum, C. plurivorum, C. musicola, and C. sojae: Four Species Pathogenic to Soybean (Glycine max).</title>
        <authorList>
            <person name="Rogerio F."/>
            <person name="Boufleur T.R."/>
            <person name="Ciampi-Guillardi M."/>
            <person name="Sukno S.A."/>
            <person name="Thon M.R."/>
            <person name="Massola Junior N.S."/>
            <person name="Baroncelli R."/>
        </authorList>
    </citation>
    <scope>NUCLEOTIDE SEQUENCE</scope>
    <source>
        <strain evidence="1">LFN0074</strain>
    </source>
</reference>
<dbReference type="EMBL" id="WIGM01001974">
    <property type="protein sequence ID" value="KAF6785743.1"/>
    <property type="molecule type" value="Genomic_DNA"/>
</dbReference>
<dbReference type="Proteomes" id="UP000639643">
    <property type="component" value="Unassembled WGS sequence"/>
</dbReference>
<name>A0A8H6IM94_9PEZI</name>